<evidence type="ECO:0000313" key="2">
    <source>
        <dbReference type="Proteomes" id="UP000320055"/>
    </source>
</evidence>
<organism evidence="1 2">
    <name type="scientific">Hyella patelloides LEGE 07179</name>
    <dbReference type="NCBI Taxonomy" id="945734"/>
    <lineage>
        <taxon>Bacteria</taxon>
        <taxon>Bacillati</taxon>
        <taxon>Cyanobacteriota</taxon>
        <taxon>Cyanophyceae</taxon>
        <taxon>Pleurocapsales</taxon>
        <taxon>Hyellaceae</taxon>
        <taxon>Hyella</taxon>
    </lineage>
</organism>
<gene>
    <name evidence="1" type="ORF">H1P_7060001</name>
</gene>
<keyword evidence="2" id="KW-1185">Reference proteome</keyword>
<sequence>MKAFWRIIVGIIKYVLSSGLKIYLDYCDPEYGYLVTLGNGTRDERTWAYFLAQELLMYRFYWWNKTKRQKVLRRIEGLWLSDRSVEWGLRARARNYIVKLGLPVENIRCTRTSILPIPEEIISSGERLSGDESSKDSGIPFGCSGCINLHGQYYNGQLLVCAMHPYGKINCEDYTIW</sequence>
<reference evidence="1 2" key="1">
    <citation type="submission" date="2019-01" db="EMBL/GenBank/DDBJ databases">
        <authorList>
            <person name="Brito A."/>
        </authorList>
    </citation>
    <scope>NUCLEOTIDE SEQUENCE [LARGE SCALE GENOMIC DNA]</scope>
    <source>
        <strain evidence="1">1</strain>
    </source>
</reference>
<evidence type="ECO:0000313" key="1">
    <source>
        <dbReference type="EMBL" id="VEP18224.1"/>
    </source>
</evidence>
<proteinExistence type="predicted"/>
<protein>
    <submittedName>
        <fullName evidence="1">Uncharacterized protein</fullName>
    </submittedName>
</protein>
<dbReference type="AlphaFoldDB" id="A0A563W3G4"/>
<name>A0A563W3G4_9CYAN</name>
<accession>A0A563W3G4</accession>
<dbReference type="Proteomes" id="UP000320055">
    <property type="component" value="Unassembled WGS sequence"/>
</dbReference>
<dbReference type="EMBL" id="CAACVJ010000675">
    <property type="protein sequence ID" value="VEP18224.1"/>
    <property type="molecule type" value="Genomic_DNA"/>
</dbReference>